<dbReference type="GO" id="GO:0008198">
    <property type="term" value="F:ferrous iron binding"/>
    <property type="evidence" value="ECO:0007669"/>
    <property type="project" value="TreeGrafter"/>
</dbReference>
<evidence type="ECO:0000256" key="2">
    <source>
        <dbReference type="ARBA" id="ARBA00022964"/>
    </source>
</evidence>
<gene>
    <name evidence="7" type="ORF">B843_00555</name>
</gene>
<dbReference type="EMBL" id="CP004353">
    <property type="protein sequence ID" value="AHI21507.1"/>
    <property type="molecule type" value="Genomic_DNA"/>
</dbReference>
<keyword evidence="3" id="KW-0560">Oxidoreductase</keyword>
<feature type="binding site" evidence="5">
    <location>
        <position position="161"/>
    </location>
    <ligand>
        <name>Fe cation</name>
        <dbReference type="ChEBI" id="CHEBI:24875"/>
        <note>catalytic</note>
    </ligand>
</feature>
<dbReference type="PROSITE" id="PS51471">
    <property type="entry name" value="FE2OG_OXY"/>
    <property type="match status" value="1"/>
</dbReference>
<keyword evidence="2" id="KW-0223">Dioxygenase</keyword>
<dbReference type="Proteomes" id="UP000019222">
    <property type="component" value="Chromosome"/>
</dbReference>
<proteinExistence type="predicted"/>
<name>W5XX31_9CORY</name>
<dbReference type="KEGG" id="cvt:B843_00555"/>
<feature type="binding site" evidence="5">
    <location>
        <position position="217"/>
    </location>
    <ligand>
        <name>Fe cation</name>
        <dbReference type="ChEBI" id="CHEBI:24875"/>
        <note>catalytic</note>
    </ligand>
</feature>
<comment type="cofactor">
    <cofactor evidence="5">
        <name>Fe(2+)</name>
        <dbReference type="ChEBI" id="CHEBI:29033"/>
    </cofactor>
    <text evidence="5">Binds 1 Fe(2+) ion per subunit.</text>
</comment>
<dbReference type="HOGENOM" id="CLU_039677_2_0_11"/>
<dbReference type="GO" id="GO:0035515">
    <property type="term" value="F:oxidative RNA demethylase activity"/>
    <property type="evidence" value="ECO:0007669"/>
    <property type="project" value="TreeGrafter"/>
</dbReference>
<keyword evidence="4 5" id="KW-0408">Iron</keyword>
<sequence>MRSSYFPVSLGAFRLGPVPTLFDAHPNPARRPDRVVREGIVHLPAFLTMEQQEQVVSTAREYARRTASLPWRMRQRRVKSGTMSAHLMSLGEHWDYERHRYIRGEGSQAVPAIPETFVGIAHAVLRMAGELDESLAPWVAGFRVEAALVNYYPPGSGMGLHQDGYEDSGAPVVSLSIGDSAVFRAGGTIDRNKPWDDIYLESGDALVFGGPARDIFHGIVRLDDNTAPMGCGLRQGRINVTFRQVR</sequence>
<evidence type="ECO:0000256" key="4">
    <source>
        <dbReference type="ARBA" id="ARBA00023004"/>
    </source>
</evidence>
<dbReference type="InterPro" id="IPR004574">
    <property type="entry name" value="Alkb"/>
</dbReference>
<evidence type="ECO:0000256" key="1">
    <source>
        <dbReference type="ARBA" id="ARBA00022723"/>
    </source>
</evidence>
<keyword evidence="1 5" id="KW-0479">Metal-binding</keyword>
<dbReference type="AlphaFoldDB" id="W5XX31"/>
<dbReference type="PANTHER" id="PTHR16557">
    <property type="entry name" value="ALKYLATED DNA REPAIR PROTEIN ALKB-RELATED"/>
    <property type="match status" value="1"/>
</dbReference>
<dbReference type="PANTHER" id="PTHR16557:SF2">
    <property type="entry name" value="NUCLEIC ACID DIOXYGENASE ALKBH1"/>
    <property type="match status" value="1"/>
</dbReference>
<dbReference type="GO" id="GO:0035516">
    <property type="term" value="F:broad specificity oxidative DNA demethylase activity"/>
    <property type="evidence" value="ECO:0007669"/>
    <property type="project" value="TreeGrafter"/>
</dbReference>
<dbReference type="GO" id="GO:0035513">
    <property type="term" value="P:oxidative RNA demethylation"/>
    <property type="evidence" value="ECO:0007669"/>
    <property type="project" value="TreeGrafter"/>
</dbReference>
<evidence type="ECO:0000313" key="8">
    <source>
        <dbReference type="Proteomes" id="UP000019222"/>
    </source>
</evidence>
<dbReference type="Pfam" id="PF13532">
    <property type="entry name" value="2OG-FeII_Oxy_2"/>
    <property type="match status" value="1"/>
</dbReference>
<dbReference type="eggNOG" id="COG3145">
    <property type="taxonomic scope" value="Bacteria"/>
</dbReference>
<dbReference type="PATRIC" id="fig|1224164.3.peg.111"/>
<dbReference type="Gene3D" id="2.60.120.590">
    <property type="entry name" value="Alpha-ketoglutarate-dependent dioxygenase AlkB-like"/>
    <property type="match status" value="1"/>
</dbReference>
<evidence type="ECO:0000313" key="7">
    <source>
        <dbReference type="EMBL" id="AHI21507.1"/>
    </source>
</evidence>
<dbReference type="InterPro" id="IPR037151">
    <property type="entry name" value="AlkB-like_sf"/>
</dbReference>
<dbReference type="SUPFAM" id="SSF51197">
    <property type="entry name" value="Clavaminate synthase-like"/>
    <property type="match status" value="1"/>
</dbReference>
<dbReference type="STRING" id="1224164.B843_00555"/>
<feature type="binding site" evidence="5">
    <location>
        <position position="163"/>
    </location>
    <ligand>
        <name>Fe cation</name>
        <dbReference type="ChEBI" id="CHEBI:24875"/>
        <note>catalytic</note>
    </ligand>
</feature>
<dbReference type="InterPro" id="IPR027450">
    <property type="entry name" value="AlkB-like"/>
</dbReference>
<dbReference type="GO" id="GO:0005737">
    <property type="term" value="C:cytoplasm"/>
    <property type="evidence" value="ECO:0007669"/>
    <property type="project" value="TreeGrafter"/>
</dbReference>
<evidence type="ECO:0000256" key="3">
    <source>
        <dbReference type="ARBA" id="ARBA00023002"/>
    </source>
</evidence>
<evidence type="ECO:0000256" key="5">
    <source>
        <dbReference type="PIRSR" id="PIRSR604574-2"/>
    </source>
</evidence>
<accession>W5XX31</accession>
<protein>
    <recommendedName>
        <fullName evidence="6">Fe2OG dioxygenase domain-containing protein</fullName>
    </recommendedName>
</protein>
<keyword evidence="8" id="KW-1185">Reference proteome</keyword>
<evidence type="ECO:0000259" key="6">
    <source>
        <dbReference type="PROSITE" id="PS51471"/>
    </source>
</evidence>
<dbReference type="InterPro" id="IPR005123">
    <property type="entry name" value="Oxoglu/Fe-dep_dioxygenase_dom"/>
</dbReference>
<reference evidence="7 8" key="1">
    <citation type="submission" date="2013-02" db="EMBL/GenBank/DDBJ databases">
        <title>The complete genome sequence of Corynebacterium vitaeruminis DSM 20294.</title>
        <authorList>
            <person name="Ruckert C."/>
            <person name="Albersmeier A."/>
            <person name="Kalinowski J."/>
        </authorList>
    </citation>
    <scope>NUCLEOTIDE SEQUENCE [LARGE SCALE GENOMIC DNA]</scope>
    <source>
        <strain evidence="8">ATCC 10234</strain>
    </source>
</reference>
<organism evidence="7 8">
    <name type="scientific">Corynebacterium vitaeruminis DSM 20294</name>
    <dbReference type="NCBI Taxonomy" id="1224164"/>
    <lineage>
        <taxon>Bacteria</taxon>
        <taxon>Bacillati</taxon>
        <taxon>Actinomycetota</taxon>
        <taxon>Actinomycetes</taxon>
        <taxon>Mycobacteriales</taxon>
        <taxon>Corynebacteriaceae</taxon>
        <taxon>Corynebacterium</taxon>
    </lineage>
</organism>
<feature type="domain" description="Fe2OG dioxygenase" evidence="6">
    <location>
        <begin position="143"/>
        <end position="246"/>
    </location>
</feature>